<dbReference type="GO" id="GO:0005634">
    <property type="term" value="C:nucleus"/>
    <property type="evidence" value="ECO:0007669"/>
    <property type="project" value="UniProtKB-SubCell"/>
</dbReference>
<organism evidence="7 8">
    <name type="scientific">Polysphondylium violaceum</name>
    <dbReference type="NCBI Taxonomy" id="133409"/>
    <lineage>
        <taxon>Eukaryota</taxon>
        <taxon>Amoebozoa</taxon>
        <taxon>Evosea</taxon>
        <taxon>Eumycetozoa</taxon>
        <taxon>Dictyostelia</taxon>
        <taxon>Dictyosteliales</taxon>
        <taxon>Dictyosteliaceae</taxon>
        <taxon>Polysphondylium</taxon>
    </lineage>
</organism>
<sequence>MSFEVFQKQLLPPTGVELCIKANIIHSDQPNLILSKTNVLQIYSIRNEKIEKIETNVVDQQQMIDSIVSNIDSEEQPTQEESTMNNGNNSHSNSNVKKKIEYKPILELVIEKTLFGNIESMASIRFHDSDRDSLILSFRDAKIVILEYNQDTNDMEIKSMHYYEQEAYKNGRHHFKVPPMLKVDIQQRCAVMMLYDRHLVVLPFKQSTSILDEDDDTDFLNDDNDDTNKMLEEEDDELDQLFSQSKGSKQDKPATGDKEQATTAAKKSKLESYIIDLKALGIQNVKDFCFLYKYYEPTLLFLHEPSQTWTGRISVKKFTSHLTAVSLNTSQKTNPVIWSIDQFPYNCHSLVSVPDPLGGALVISANILFYINQSSRYGLAVNEYATKDTGDQFSFPLDLSLNLVFTLDRSNFVFLESDKFIGSLKGGELLIFHLISDGRSVQRMHVSKAGGSVLTSSVCVLSNNLIFLGSRLGDSLLLQYTEKSISDESLEHENFSNPYKKQKTSEVFDLFDDENETNEQDANGGAEEEEDEDDIFKEKKNQLKSYQLGICDQISNLGPIGDMVVGATYSPLTEEDSTSTNDDDRYLELVTCSGYGKNGSLSVLQYNVRPDLITAFDLPGVKRAWTLYYDSENSSSTMSKDITGKKRPLESSNTPAATTTTAPTPTATPAPSTTTDIDPTWHNYLFLSLNDNTLVFQTGDQLKEVVKLNTETLDVGNVFGKKRIVQVHSSGIKLFSGHSTITQEITTKSIKSSFILDPFVLLLFTDGTMNIMKGNSSVHQLMDFDFTYPDPIVSCSLFIDTISYFNSSNSDSLFEDNNNNSSNSNIYLNIISNKNSGTLEIYRLETKELVYKIHNLYNEYDYLGTNVNDTFRNTLDKNLMATIFNNNGSTGNGNGNGTNSNNNNNNNNNLNKYLNQINEFSIQFLSNSPYLIFINKLGDLLVYTGFKNKENQINFKKLNHGYITRSPPTTTTKEEKKNNYIEKKIISFLSSNNKKVIFIAGKKPLWLFCEKAYPRIFSMDNDGPIETFTGFHNVNCHHGFIYFTDKGQLRICQLSQLINYENHWPVRKIPVKSTTHKIAYHSKERCYVVVVSFPQVTTELDPNSKQPILTDEKFQIKLIDPSIDWNHFIDSFSLQDRETVLAMKIVSLKHTDADGVTKPRPFLVLGTAFTFGEDTQCKGRVLIFEIITHKNQFQTDAISEKRFNLLFEKEQKGPVTAVACANGLLLMTIGPKLIINNFSTGSLVGLAFYDAQIYIISISTIKNYILIGDMYKSVYFLQWKDGKQLVLLSKDYQSLNIFSTDFLINQKTLGLLVSDLDKNILLFSFDPQDPNSRSGQMMLCKADFHVGSNIQKFVRTPMKSSLGLYKTLESVKKEKEKQNGKENGGGKSSNEITAAGKNIENQQQIVFFGTLDGGLNVLRPLEIKPYQLLLELQSKMYYLPQYAGLNAKAYRAFKSFKQKYHFSPSTIHQLPKYILDGDLISKFLTLSVDDKLLISQSILSNPDEIIETLSNIYDSWNLF</sequence>
<dbReference type="Pfam" id="PF10433">
    <property type="entry name" value="Beta-prop_RSE1_1st"/>
    <property type="match status" value="1"/>
</dbReference>
<feature type="region of interest" description="Disordered" evidence="3">
    <location>
        <begin position="634"/>
        <end position="674"/>
    </location>
</feature>
<accession>A0A8J4PUB6</accession>
<dbReference type="InterPro" id="IPR004871">
    <property type="entry name" value="RSE1/DDB1/CPSF1_C"/>
</dbReference>
<evidence type="ECO:0000259" key="4">
    <source>
        <dbReference type="Pfam" id="PF03178"/>
    </source>
</evidence>
<keyword evidence="2" id="KW-0539">Nucleus</keyword>
<dbReference type="InterPro" id="IPR050358">
    <property type="entry name" value="RSE1/DDB1/CFT1"/>
</dbReference>
<comment type="caution">
    <text evidence="7">The sequence shown here is derived from an EMBL/GenBank/DDBJ whole genome shotgun (WGS) entry which is preliminary data.</text>
</comment>
<feature type="domain" description="RSE1/DDB1/CPSF1 second beta-propeller" evidence="6">
    <location>
        <begin position="612"/>
        <end position="1054"/>
    </location>
</feature>
<proteinExistence type="predicted"/>
<feature type="region of interest" description="Disordered" evidence="3">
    <location>
        <begin position="515"/>
        <end position="534"/>
    </location>
</feature>
<evidence type="ECO:0000259" key="6">
    <source>
        <dbReference type="Pfam" id="PF23726"/>
    </source>
</evidence>
<feature type="region of interest" description="Disordered" evidence="3">
    <location>
        <begin position="73"/>
        <end position="95"/>
    </location>
</feature>
<dbReference type="Pfam" id="PF23726">
    <property type="entry name" value="Beta-prop_RSE1_2nd"/>
    <property type="match status" value="1"/>
</dbReference>
<feature type="compositionally biased region" description="Low complexity" evidence="3">
    <location>
        <begin position="654"/>
        <end position="674"/>
    </location>
</feature>
<keyword evidence="8" id="KW-1185">Reference proteome</keyword>
<gene>
    <name evidence="7" type="ORF">CYY_004931</name>
</gene>
<reference evidence="7" key="1">
    <citation type="submission" date="2020-01" db="EMBL/GenBank/DDBJ databases">
        <title>Development of genomics and gene disruption for Polysphondylium violaceum indicates a role for the polyketide synthase stlB in stalk morphogenesis.</title>
        <authorList>
            <person name="Narita B."/>
            <person name="Kawabe Y."/>
            <person name="Kin K."/>
            <person name="Saito T."/>
            <person name="Gibbs R."/>
            <person name="Kuspa A."/>
            <person name="Muzny D."/>
            <person name="Queller D."/>
            <person name="Richards S."/>
            <person name="Strassman J."/>
            <person name="Sucgang R."/>
            <person name="Worley K."/>
            <person name="Schaap P."/>
        </authorList>
    </citation>
    <scope>NUCLEOTIDE SEQUENCE</scope>
    <source>
        <strain evidence="7">QSvi11</strain>
    </source>
</reference>
<comment type="subcellular location">
    <subcellularLocation>
        <location evidence="1">Nucleus</location>
    </subcellularLocation>
</comment>
<dbReference type="Gene3D" id="2.130.10.10">
    <property type="entry name" value="YVTN repeat-like/Quinoprotein amine dehydrogenase"/>
    <property type="match status" value="2"/>
</dbReference>
<evidence type="ECO:0000256" key="1">
    <source>
        <dbReference type="ARBA" id="ARBA00004123"/>
    </source>
</evidence>
<dbReference type="InterPro" id="IPR036322">
    <property type="entry name" value="WD40_repeat_dom_sf"/>
</dbReference>
<dbReference type="SUPFAM" id="SSF50978">
    <property type="entry name" value="WD40 repeat-like"/>
    <property type="match status" value="1"/>
</dbReference>
<evidence type="ECO:0000256" key="3">
    <source>
        <dbReference type="SAM" id="MobiDB-lite"/>
    </source>
</evidence>
<dbReference type="InterPro" id="IPR058543">
    <property type="entry name" value="Beta-prop_RSE1/DDB1/CPSF1_2nd"/>
</dbReference>
<feature type="compositionally biased region" description="Basic and acidic residues" evidence="3">
    <location>
        <begin position="248"/>
        <end position="260"/>
    </location>
</feature>
<dbReference type="OrthoDB" id="6109at2759"/>
<dbReference type="Pfam" id="PF03178">
    <property type="entry name" value="CPSF_A"/>
    <property type="match status" value="1"/>
</dbReference>
<evidence type="ECO:0008006" key="9">
    <source>
        <dbReference type="Google" id="ProtNLM"/>
    </source>
</evidence>
<evidence type="ECO:0000313" key="7">
    <source>
        <dbReference type="EMBL" id="KAF2073762.1"/>
    </source>
</evidence>
<evidence type="ECO:0000313" key="8">
    <source>
        <dbReference type="Proteomes" id="UP000695562"/>
    </source>
</evidence>
<protein>
    <recommendedName>
        <fullName evidence="9">CPSF domain-containing protein</fullName>
    </recommendedName>
</protein>
<dbReference type="GO" id="GO:0003676">
    <property type="term" value="F:nucleic acid binding"/>
    <property type="evidence" value="ECO:0007669"/>
    <property type="project" value="InterPro"/>
</dbReference>
<feature type="region of interest" description="Disordered" evidence="3">
    <location>
        <begin position="1373"/>
        <end position="1392"/>
    </location>
</feature>
<feature type="domain" description="RSE1/DDB1/CPSF1 first beta-propeller" evidence="5">
    <location>
        <begin position="105"/>
        <end position="496"/>
    </location>
</feature>
<name>A0A8J4PUB6_9MYCE</name>
<evidence type="ECO:0000259" key="5">
    <source>
        <dbReference type="Pfam" id="PF10433"/>
    </source>
</evidence>
<feature type="compositionally biased region" description="Low complexity" evidence="3">
    <location>
        <begin position="85"/>
        <end position="95"/>
    </location>
</feature>
<dbReference type="InterPro" id="IPR015943">
    <property type="entry name" value="WD40/YVTN_repeat-like_dom_sf"/>
</dbReference>
<dbReference type="PANTHER" id="PTHR10644">
    <property type="entry name" value="DNA REPAIR/RNA PROCESSING CPSF FAMILY"/>
    <property type="match status" value="1"/>
</dbReference>
<feature type="domain" description="RSE1/DDB1/CPSF1 C-terminal" evidence="4">
    <location>
        <begin position="1113"/>
        <end position="1484"/>
    </location>
</feature>
<evidence type="ECO:0000256" key="2">
    <source>
        <dbReference type="ARBA" id="ARBA00023242"/>
    </source>
</evidence>
<dbReference type="EMBL" id="AJWJ01000184">
    <property type="protein sequence ID" value="KAF2073762.1"/>
    <property type="molecule type" value="Genomic_DNA"/>
</dbReference>
<dbReference type="InterPro" id="IPR018846">
    <property type="entry name" value="Beta-prop_RSE1/DDB1/CPSF1_1st"/>
</dbReference>
<feature type="region of interest" description="Disordered" evidence="3">
    <location>
        <begin position="244"/>
        <end position="263"/>
    </location>
</feature>
<dbReference type="Proteomes" id="UP000695562">
    <property type="component" value="Unassembled WGS sequence"/>
</dbReference>